<organism evidence="10 11">
    <name type="scientific">Helicobacter jaachi</name>
    <dbReference type="NCBI Taxonomy" id="1677920"/>
    <lineage>
        <taxon>Bacteria</taxon>
        <taxon>Pseudomonadati</taxon>
        <taxon>Campylobacterota</taxon>
        <taxon>Epsilonproteobacteria</taxon>
        <taxon>Campylobacterales</taxon>
        <taxon>Helicobacteraceae</taxon>
        <taxon>Helicobacter</taxon>
    </lineage>
</organism>
<dbReference type="RefSeq" id="WP_034356867.1">
    <property type="nucleotide sequence ID" value="NZ_JRPR02000012.1"/>
</dbReference>
<keyword evidence="4" id="KW-1003">Cell membrane</keyword>
<dbReference type="EMBL" id="JRPR02000012">
    <property type="protein sequence ID" value="TLD95101.1"/>
    <property type="molecule type" value="Genomic_DNA"/>
</dbReference>
<comment type="function">
    <text evidence="8">FliM is one of three proteins (FliG, FliN, FliM) that forms the rotor-mounted switch complex (C ring), located at the base of the basal body. This complex interacts with the CheY and CheZ chemotaxis proteins, in addition to contacting components of the motor that determine the direction of flagellar rotation.</text>
</comment>
<dbReference type="NCBIfam" id="TIGR02480">
    <property type="entry name" value="fliN"/>
    <property type="match status" value="1"/>
</dbReference>
<keyword evidence="11" id="KW-1185">Reference proteome</keyword>
<dbReference type="PANTHER" id="PTHR43484:SF1">
    <property type="entry name" value="FLAGELLAR MOTOR SWITCH PROTEIN FLIN"/>
    <property type="match status" value="1"/>
</dbReference>
<dbReference type="NCBIfam" id="NF006272">
    <property type="entry name" value="PRK08432.1"/>
    <property type="match status" value="1"/>
</dbReference>
<dbReference type="Proteomes" id="UP000029733">
    <property type="component" value="Unassembled WGS sequence"/>
</dbReference>
<evidence type="ECO:0000256" key="3">
    <source>
        <dbReference type="ARBA" id="ARBA00021897"/>
    </source>
</evidence>
<evidence type="ECO:0000256" key="8">
    <source>
        <dbReference type="ARBA" id="ARBA00025044"/>
    </source>
</evidence>
<evidence type="ECO:0000256" key="1">
    <source>
        <dbReference type="ARBA" id="ARBA00004413"/>
    </source>
</evidence>
<comment type="caution">
    <text evidence="10">The sequence shown here is derived from an EMBL/GenBank/DDBJ whole genome shotgun (WGS) entry which is preliminary data.</text>
</comment>
<dbReference type="InterPro" id="IPR001543">
    <property type="entry name" value="FliN-like_C"/>
</dbReference>
<dbReference type="InterPro" id="IPR051469">
    <property type="entry name" value="FliN/MopA/SpaO"/>
</dbReference>
<dbReference type="SUPFAM" id="SSF101801">
    <property type="entry name" value="Surface presentation of antigens (SPOA)"/>
    <property type="match status" value="1"/>
</dbReference>
<dbReference type="SUPFAM" id="SSF103039">
    <property type="entry name" value="CheC-like"/>
    <property type="match status" value="1"/>
</dbReference>
<evidence type="ECO:0000259" key="9">
    <source>
        <dbReference type="Pfam" id="PF01052"/>
    </source>
</evidence>
<evidence type="ECO:0000256" key="7">
    <source>
        <dbReference type="ARBA" id="ARBA00023136"/>
    </source>
</evidence>
<dbReference type="PRINTS" id="PR00956">
    <property type="entry name" value="FLGMOTORFLIN"/>
</dbReference>
<dbReference type="Pfam" id="PF01052">
    <property type="entry name" value="FliMN_C"/>
    <property type="match status" value="1"/>
</dbReference>
<dbReference type="AlphaFoldDB" id="A0A4U8T6B8"/>
<evidence type="ECO:0000313" key="10">
    <source>
        <dbReference type="EMBL" id="TLD95101.1"/>
    </source>
</evidence>
<evidence type="ECO:0000256" key="2">
    <source>
        <dbReference type="ARBA" id="ARBA00009226"/>
    </source>
</evidence>
<dbReference type="InterPro" id="IPR012826">
    <property type="entry name" value="FliN"/>
</dbReference>
<dbReference type="Gene3D" id="2.30.330.10">
    <property type="entry name" value="SpoA-like"/>
    <property type="match status" value="1"/>
</dbReference>
<feature type="domain" description="Flagellar motor switch protein FliN-like C-terminal" evidence="9">
    <location>
        <begin position="198"/>
        <end position="267"/>
    </location>
</feature>
<name>A0A4U8T6B8_9HELI</name>
<accession>A0A4U8T6B8</accession>
<dbReference type="PANTHER" id="PTHR43484">
    <property type="match status" value="1"/>
</dbReference>
<dbReference type="InterPro" id="IPR036429">
    <property type="entry name" value="SpoA-like_sf"/>
</dbReference>
<comment type="similarity">
    <text evidence="2">Belongs to the FliN/MopA/SpaO family.</text>
</comment>
<dbReference type="GO" id="GO:0071973">
    <property type="term" value="P:bacterial-type flagellum-dependent cell motility"/>
    <property type="evidence" value="ECO:0007669"/>
    <property type="project" value="InterPro"/>
</dbReference>
<keyword evidence="10" id="KW-0282">Flagellum</keyword>
<evidence type="ECO:0000313" key="11">
    <source>
        <dbReference type="Proteomes" id="UP000029733"/>
    </source>
</evidence>
<dbReference type="Gene3D" id="3.40.1550.10">
    <property type="entry name" value="CheC-like"/>
    <property type="match status" value="1"/>
</dbReference>
<keyword evidence="7" id="KW-0472">Membrane</keyword>
<keyword evidence="10" id="KW-0969">Cilium</keyword>
<proteinExistence type="inferred from homology"/>
<dbReference type="GO" id="GO:0006935">
    <property type="term" value="P:chemotaxis"/>
    <property type="evidence" value="ECO:0007669"/>
    <property type="project" value="UniProtKB-KW"/>
</dbReference>
<sequence>MKAFIDLIVAEATATIEGLLGKTPNITHTSDSNVSVEHLPVPYAIGYIQASGDGSGELAIIIPAQMGSALADMMLGGEGEAKNEMSEDDLDAIKEISSNIFGAISTSLNAQKELPKLNFTCTSMEFIKENMDLSRFDKAYIFNFSLDSIHSNFTILANAGLVGLFEGGATSQAAHTESAPAQAAAPTLTATEYKNINMILDVRLNVKVRIGQKRMLLKDVIAMDIGSVIELNQLANDPLEILVDDKVIAKGEVVIVDGNFGIQITDIGTKRDRLEQLRG</sequence>
<reference evidence="10 11" key="1">
    <citation type="journal article" date="2014" name="Genome Announc.">
        <title>Draft genome sequences of eight enterohepatic helicobacter species isolated from both laboratory and wild rodents.</title>
        <authorList>
            <person name="Sheh A."/>
            <person name="Shen Z."/>
            <person name="Fox J.G."/>
        </authorList>
    </citation>
    <scope>NUCLEOTIDE SEQUENCE [LARGE SCALE GENOMIC DNA]</scope>
    <source>
        <strain evidence="10 11">MIT 09-6949</strain>
    </source>
</reference>
<keyword evidence="10" id="KW-0966">Cell projection</keyword>
<dbReference type="GO" id="GO:0009425">
    <property type="term" value="C:bacterial-type flagellum basal body"/>
    <property type="evidence" value="ECO:0007669"/>
    <property type="project" value="InterPro"/>
</dbReference>
<keyword evidence="5" id="KW-0145">Chemotaxis</keyword>
<evidence type="ECO:0000256" key="4">
    <source>
        <dbReference type="ARBA" id="ARBA00022475"/>
    </source>
</evidence>
<dbReference type="InterPro" id="IPR001172">
    <property type="entry name" value="FliN_T3SS_HrcQb"/>
</dbReference>
<dbReference type="STRING" id="1677920.LS71_08965"/>
<dbReference type="InterPro" id="IPR028976">
    <property type="entry name" value="CheC-like_sf"/>
</dbReference>
<evidence type="ECO:0000256" key="5">
    <source>
        <dbReference type="ARBA" id="ARBA00022500"/>
    </source>
</evidence>
<dbReference type="GO" id="GO:0003774">
    <property type="term" value="F:cytoskeletal motor activity"/>
    <property type="evidence" value="ECO:0007669"/>
    <property type="project" value="InterPro"/>
</dbReference>
<keyword evidence="6" id="KW-0283">Flagellar rotation</keyword>
<gene>
    <name evidence="10" type="primary">fliY</name>
    <name evidence="10" type="ORF">LS71_008700</name>
</gene>
<protein>
    <recommendedName>
        <fullName evidence="3">Flagellar motor switch protein FliN</fullName>
    </recommendedName>
</protein>
<comment type="subcellular location">
    <subcellularLocation>
        <location evidence="1">Cell membrane</location>
        <topology evidence="1">Peripheral membrane protein</topology>
        <orientation evidence="1">Cytoplasmic side</orientation>
    </subcellularLocation>
</comment>
<dbReference type="GO" id="GO:0005886">
    <property type="term" value="C:plasma membrane"/>
    <property type="evidence" value="ECO:0007669"/>
    <property type="project" value="UniProtKB-SubCell"/>
</dbReference>
<dbReference type="OrthoDB" id="9773459at2"/>
<evidence type="ECO:0000256" key="6">
    <source>
        <dbReference type="ARBA" id="ARBA00022779"/>
    </source>
</evidence>